<dbReference type="GO" id="GO:0006189">
    <property type="term" value="P:'de novo' IMP biosynthetic process"/>
    <property type="evidence" value="ECO:0007669"/>
    <property type="project" value="UniProtKB-UniRule"/>
</dbReference>
<evidence type="ECO:0000256" key="5">
    <source>
        <dbReference type="ARBA" id="ARBA00020367"/>
    </source>
</evidence>
<comment type="catalytic activity">
    <reaction evidence="14 15">
        <text>2-formamido-N(1)-(5-O-phospho-beta-D-ribosyl)acetamidine + ATP = 5-amino-1-(5-phospho-beta-D-ribosyl)imidazole + ADP + phosphate + H(+)</text>
        <dbReference type="Rhea" id="RHEA:23032"/>
        <dbReference type="ChEBI" id="CHEBI:15378"/>
        <dbReference type="ChEBI" id="CHEBI:30616"/>
        <dbReference type="ChEBI" id="CHEBI:43474"/>
        <dbReference type="ChEBI" id="CHEBI:137981"/>
        <dbReference type="ChEBI" id="CHEBI:147287"/>
        <dbReference type="ChEBI" id="CHEBI:456216"/>
        <dbReference type="EC" id="6.3.3.1"/>
    </reaction>
</comment>
<sequence length="336" mass="34872">MTIDYKQAGVDVTAGNAAAKAYAPLAKATQDANVLAGLGGFAAAYRMPATANPVLLAATDGVGTKLLLAKELGVHDTIGIDLVAMVANDLLADGATPMFFLDYMATDKLDVDLASAVVAGIARGCQLAHLALIGGETAEMPGMYPAGHYDLAGFAVGYADAERVLPRSVAAGDVLLGLPSSGVHSNGFSLVRKLLAETDLGQTPLADGRDVAAALLTPTRIYADEMGALLQANLLHGAAHITGGGFTDNVPRMLPDDLAARIDARSWQWPELFRRLQAAGDISLPDMRQTFNLGMGMVLSVAAGDVDRVRALVPDAVQIGVVALREQGAAVVWEDE</sequence>
<dbReference type="InterPro" id="IPR004733">
    <property type="entry name" value="PurM_cligase"/>
</dbReference>
<keyword evidence="8 15" id="KW-0547">Nucleotide-binding</keyword>
<dbReference type="GO" id="GO:0004641">
    <property type="term" value="F:phosphoribosylformylglycinamidine cyclo-ligase activity"/>
    <property type="evidence" value="ECO:0007669"/>
    <property type="project" value="UniProtKB-UniRule"/>
</dbReference>
<dbReference type="STRING" id="1291052.FC18_GL000330"/>
<evidence type="ECO:0000256" key="10">
    <source>
        <dbReference type="ARBA" id="ARBA00022840"/>
    </source>
</evidence>
<evidence type="ECO:0000256" key="14">
    <source>
        <dbReference type="ARBA" id="ARBA00049057"/>
    </source>
</evidence>
<keyword evidence="7 15" id="KW-0436">Ligase</keyword>
<dbReference type="RefSeq" id="WP_054676899.1">
    <property type="nucleotide sequence ID" value="NZ_AYYO01000055.1"/>
</dbReference>
<evidence type="ECO:0000313" key="18">
    <source>
        <dbReference type="EMBL" id="KRM54524.1"/>
    </source>
</evidence>
<dbReference type="GO" id="GO:0004637">
    <property type="term" value="F:phosphoribosylamine-glycine ligase activity"/>
    <property type="evidence" value="ECO:0007669"/>
    <property type="project" value="TreeGrafter"/>
</dbReference>
<dbReference type="GO" id="GO:0005829">
    <property type="term" value="C:cytosol"/>
    <property type="evidence" value="ECO:0007669"/>
    <property type="project" value="TreeGrafter"/>
</dbReference>
<evidence type="ECO:0000256" key="6">
    <source>
        <dbReference type="ARBA" id="ARBA00022490"/>
    </source>
</evidence>
<accession>A0A0R1ZUT2</accession>
<name>A0A0R1ZUT2_9LACO</name>
<evidence type="ECO:0000256" key="12">
    <source>
        <dbReference type="ARBA" id="ARBA00032931"/>
    </source>
</evidence>
<dbReference type="NCBIfam" id="TIGR00878">
    <property type="entry name" value="purM"/>
    <property type="match status" value="1"/>
</dbReference>
<reference evidence="18 19" key="1">
    <citation type="journal article" date="2015" name="Genome Announc.">
        <title>Expanding the biotechnology potential of lactobacilli through comparative genomics of 213 strains and associated genera.</title>
        <authorList>
            <person name="Sun Z."/>
            <person name="Harris H.M."/>
            <person name="McCann A."/>
            <person name="Guo C."/>
            <person name="Argimon S."/>
            <person name="Zhang W."/>
            <person name="Yang X."/>
            <person name="Jeffery I.B."/>
            <person name="Cooney J.C."/>
            <person name="Kagawa T.F."/>
            <person name="Liu W."/>
            <person name="Song Y."/>
            <person name="Salvetti E."/>
            <person name="Wrobel A."/>
            <person name="Rasinkangas P."/>
            <person name="Parkhill J."/>
            <person name="Rea M.C."/>
            <person name="O'Sullivan O."/>
            <person name="Ritari J."/>
            <person name="Douillard F.P."/>
            <person name="Paul Ross R."/>
            <person name="Yang R."/>
            <person name="Briner A.E."/>
            <person name="Felis G.E."/>
            <person name="de Vos W.M."/>
            <person name="Barrangou R."/>
            <person name="Klaenhammer T.R."/>
            <person name="Caufield P.W."/>
            <person name="Cui Y."/>
            <person name="Zhang H."/>
            <person name="O'Toole P.W."/>
        </authorList>
    </citation>
    <scope>NUCLEOTIDE SEQUENCE [LARGE SCALE GENOMIC DNA]</scope>
    <source>
        <strain evidence="18 19">DSM 20505</strain>
    </source>
</reference>
<dbReference type="HAMAP" id="MF_00741">
    <property type="entry name" value="AIRS"/>
    <property type="match status" value="1"/>
</dbReference>
<dbReference type="PANTHER" id="PTHR10520:SF12">
    <property type="entry name" value="TRIFUNCTIONAL PURINE BIOSYNTHETIC PROTEIN ADENOSINE-3"/>
    <property type="match status" value="1"/>
</dbReference>
<dbReference type="InterPro" id="IPR036676">
    <property type="entry name" value="PurM-like_C_sf"/>
</dbReference>
<evidence type="ECO:0000259" key="17">
    <source>
        <dbReference type="Pfam" id="PF02769"/>
    </source>
</evidence>
<proteinExistence type="inferred from homology"/>
<evidence type="ECO:0000256" key="1">
    <source>
        <dbReference type="ARBA" id="ARBA00004496"/>
    </source>
</evidence>
<comment type="pathway">
    <text evidence="2 15">Purine metabolism; IMP biosynthesis via de novo pathway; 5-amino-1-(5-phospho-D-ribosyl)imidazole from N(2)-formyl-N(1)-(5-phospho-D-ribosyl)glycinamide: step 2/2.</text>
</comment>
<dbReference type="InterPro" id="IPR036921">
    <property type="entry name" value="PurM-like_N_sf"/>
</dbReference>
<dbReference type="Pfam" id="PF00586">
    <property type="entry name" value="AIRS"/>
    <property type="match status" value="1"/>
</dbReference>
<dbReference type="GO" id="GO:0005524">
    <property type="term" value="F:ATP binding"/>
    <property type="evidence" value="ECO:0007669"/>
    <property type="project" value="UniProtKB-KW"/>
</dbReference>
<dbReference type="InterPro" id="IPR016188">
    <property type="entry name" value="PurM-like_N"/>
</dbReference>
<evidence type="ECO:0000256" key="7">
    <source>
        <dbReference type="ARBA" id="ARBA00022598"/>
    </source>
</evidence>
<dbReference type="UniPathway" id="UPA00074">
    <property type="reaction ID" value="UER00129"/>
</dbReference>
<dbReference type="GO" id="GO:0046084">
    <property type="term" value="P:adenine biosynthetic process"/>
    <property type="evidence" value="ECO:0007669"/>
    <property type="project" value="TreeGrafter"/>
</dbReference>
<dbReference type="Proteomes" id="UP000051679">
    <property type="component" value="Unassembled WGS sequence"/>
</dbReference>
<evidence type="ECO:0000313" key="19">
    <source>
        <dbReference type="Proteomes" id="UP000051679"/>
    </source>
</evidence>
<feature type="domain" description="PurM-like N-terminal" evidence="16">
    <location>
        <begin position="43"/>
        <end position="158"/>
    </location>
</feature>
<dbReference type="Gene3D" id="3.30.1330.10">
    <property type="entry name" value="PurM-like, N-terminal domain"/>
    <property type="match status" value="1"/>
</dbReference>
<comment type="subcellular location">
    <subcellularLocation>
        <location evidence="1 15">Cytoplasm</location>
    </subcellularLocation>
</comment>
<keyword evidence="9 15" id="KW-0658">Purine biosynthesis</keyword>
<feature type="domain" description="PurM-like C-terminal" evidence="17">
    <location>
        <begin position="171"/>
        <end position="325"/>
    </location>
</feature>
<evidence type="ECO:0000256" key="3">
    <source>
        <dbReference type="ARBA" id="ARBA00010280"/>
    </source>
</evidence>
<keyword evidence="10 15" id="KW-0067">ATP-binding</keyword>
<evidence type="ECO:0000256" key="4">
    <source>
        <dbReference type="ARBA" id="ARBA00013047"/>
    </source>
</evidence>
<comment type="similarity">
    <text evidence="3 15">Belongs to the AIR synthase family.</text>
</comment>
<dbReference type="InterPro" id="IPR010918">
    <property type="entry name" value="PurM-like_C_dom"/>
</dbReference>
<dbReference type="PANTHER" id="PTHR10520">
    <property type="entry name" value="TRIFUNCTIONAL PURINE BIOSYNTHETIC PROTEIN ADENOSINE-3-RELATED"/>
    <property type="match status" value="1"/>
</dbReference>
<protein>
    <recommendedName>
        <fullName evidence="5 15">Phosphoribosylformylglycinamidine cyclo-ligase</fullName>
        <ecNumber evidence="4 15">6.3.3.1</ecNumber>
    </recommendedName>
    <alternativeName>
        <fullName evidence="12 15">AIR synthase</fullName>
    </alternativeName>
    <alternativeName>
        <fullName evidence="13 15">AIRS</fullName>
    </alternativeName>
    <alternativeName>
        <fullName evidence="11 15">Phosphoribosyl-aminoimidazole synthetase</fullName>
    </alternativeName>
</protein>
<dbReference type="AlphaFoldDB" id="A0A0R1ZUT2"/>
<dbReference type="Gene3D" id="3.90.650.10">
    <property type="entry name" value="PurM-like C-terminal domain"/>
    <property type="match status" value="1"/>
</dbReference>
<dbReference type="EMBL" id="AYYO01000055">
    <property type="protein sequence ID" value="KRM54524.1"/>
    <property type="molecule type" value="Genomic_DNA"/>
</dbReference>
<gene>
    <name evidence="15" type="primary">purM</name>
    <name evidence="18" type="ORF">FC18_GL000330</name>
</gene>
<dbReference type="FunFam" id="3.90.650.10:FF:000011">
    <property type="entry name" value="Phosphoribosylformylglycinamidine cyclo-ligase"/>
    <property type="match status" value="1"/>
</dbReference>
<dbReference type="Pfam" id="PF02769">
    <property type="entry name" value="AIRS_C"/>
    <property type="match status" value="1"/>
</dbReference>
<evidence type="ECO:0000256" key="8">
    <source>
        <dbReference type="ARBA" id="ARBA00022741"/>
    </source>
</evidence>
<dbReference type="EC" id="6.3.3.1" evidence="4 15"/>
<dbReference type="SUPFAM" id="SSF55326">
    <property type="entry name" value="PurM N-terminal domain-like"/>
    <property type="match status" value="1"/>
</dbReference>
<evidence type="ECO:0000256" key="11">
    <source>
        <dbReference type="ARBA" id="ARBA00031908"/>
    </source>
</evidence>
<comment type="caution">
    <text evidence="18">The sequence shown here is derived from an EMBL/GenBank/DDBJ whole genome shotgun (WGS) entry which is preliminary data.</text>
</comment>
<dbReference type="PATRIC" id="fig|1291052.5.peg.341"/>
<organism evidence="18 19">
    <name type="scientific">Lacticaseibacillus sharpeae JCM 1186 = DSM 20505</name>
    <dbReference type="NCBI Taxonomy" id="1291052"/>
    <lineage>
        <taxon>Bacteria</taxon>
        <taxon>Bacillati</taxon>
        <taxon>Bacillota</taxon>
        <taxon>Bacilli</taxon>
        <taxon>Lactobacillales</taxon>
        <taxon>Lactobacillaceae</taxon>
        <taxon>Lacticaseibacillus</taxon>
    </lineage>
</organism>
<dbReference type="FunFam" id="3.30.1330.10:FF:000001">
    <property type="entry name" value="Phosphoribosylformylglycinamidine cyclo-ligase"/>
    <property type="match status" value="1"/>
</dbReference>
<evidence type="ECO:0000256" key="2">
    <source>
        <dbReference type="ARBA" id="ARBA00004686"/>
    </source>
</evidence>
<dbReference type="CDD" id="cd02196">
    <property type="entry name" value="PurM"/>
    <property type="match status" value="1"/>
</dbReference>
<keyword evidence="6 15" id="KW-0963">Cytoplasm</keyword>
<evidence type="ECO:0000256" key="15">
    <source>
        <dbReference type="HAMAP-Rule" id="MF_00741"/>
    </source>
</evidence>
<evidence type="ECO:0000259" key="16">
    <source>
        <dbReference type="Pfam" id="PF00586"/>
    </source>
</evidence>
<keyword evidence="19" id="KW-1185">Reference proteome</keyword>
<dbReference type="SUPFAM" id="SSF56042">
    <property type="entry name" value="PurM C-terminal domain-like"/>
    <property type="match status" value="1"/>
</dbReference>
<evidence type="ECO:0000256" key="9">
    <source>
        <dbReference type="ARBA" id="ARBA00022755"/>
    </source>
</evidence>
<evidence type="ECO:0000256" key="13">
    <source>
        <dbReference type="ARBA" id="ARBA00033093"/>
    </source>
</evidence>
<dbReference type="OrthoDB" id="9802507at2"/>